<reference evidence="1 2" key="1">
    <citation type="submission" date="2020-05" db="EMBL/GenBank/DDBJ databases">
        <title>Draft genome sequence of Desulfovibrio sp. strain HN2T.</title>
        <authorList>
            <person name="Ueno A."/>
            <person name="Tamazawa S."/>
            <person name="Tamamura S."/>
            <person name="Murakami T."/>
            <person name="Kiyama T."/>
            <person name="Inomata H."/>
            <person name="Amano Y."/>
            <person name="Miyakawa K."/>
            <person name="Tamaki H."/>
            <person name="Naganuma T."/>
            <person name="Kaneko K."/>
        </authorList>
    </citation>
    <scope>NUCLEOTIDE SEQUENCE [LARGE SCALE GENOMIC DNA]</scope>
    <source>
        <strain evidence="1 2">HN2</strain>
    </source>
</reference>
<comment type="caution">
    <text evidence="1">The sequence shown here is derived from an EMBL/GenBank/DDBJ whole genome shotgun (WGS) entry which is preliminary data.</text>
</comment>
<dbReference type="Proteomes" id="UP000503840">
    <property type="component" value="Unassembled WGS sequence"/>
</dbReference>
<protein>
    <submittedName>
        <fullName evidence="1">Uncharacterized protein</fullName>
    </submittedName>
</protein>
<keyword evidence="2" id="KW-1185">Reference proteome</keyword>
<evidence type="ECO:0000313" key="2">
    <source>
        <dbReference type="Proteomes" id="UP000503840"/>
    </source>
</evidence>
<gene>
    <name evidence="1" type="ORF">DSM101010T_24010</name>
</gene>
<accession>A0A7J0BK00</accession>
<name>A0A7J0BK00_9BACT</name>
<dbReference type="EMBL" id="BLVO01000013">
    <property type="protein sequence ID" value="GFM34036.1"/>
    <property type="molecule type" value="Genomic_DNA"/>
</dbReference>
<organism evidence="1 2">
    <name type="scientific">Desulfovibrio subterraneus</name>
    <dbReference type="NCBI Taxonomy" id="2718620"/>
    <lineage>
        <taxon>Bacteria</taxon>
        <taxon>Pseudomonadati</taxon>
        <taxon>Thermodesulfobacteriota</taxon>
        <taxon>Desulfovibrionia</taxon>
        <taxon>Desulfovibrionales</taxon>
        <taxon>Desulfovibrionaceae</taxon>
        <taxon>Desulfovibrio</taxon>
    </lineage>
</organism>
<sequence>MARKTEKTMTIKTIGEEGSAILIDGEMVTPGKVVSVPLDVARNLIHRERAVKYDDSKAKEAKPGAAGK</sequence>
<dbReference type="RefSeq" id="WP_174405666.1">
    <property type="nucleotide sequence ID" value="NZ_BLVO01000013.1"/>
</dbReference>
<evidence type="ECO:0000313" key="1">
    <source>
        <dbReference type="EMBL" id="GFM34036.1"/>
    </source>
</evidence>
<proteinExistence type="predicted"/>
<dbReference type="AlphaFoldDB" id="A0A7J0BK00"/>